<dbReference type="SUPFAM" id="SSF49879">
    <property type="entry name" value="SMAD/FHA domain"/>
    <property type="match status" value="1"/>
</dbReference>
<dbReference type="HOGENOM" id="CLU_047963_1_1_11"/>
<evidence type="ECO:0000256" key="1">
    <source>
        <dbReference type="ARBA" id="ARBA00022553"/>
    </source>
</evidence>
<feature type="region of interest" description="Disordered" evidence="2">
    <location>
        <begin position="160"/>
        <end position="197"/>
    </location>
</feature>
<dbReference type="InterPro" id="IPR022128">
    <property type="entry name" value="FhaA_N"/>
</dbReference>
<dbReference type="Gene3D" id="2.60.200.20">
    <property type="match status" value="1"/>
</dbReference>
<accession>A9WTT9</accession>
<dbReference type="AlphaFoldDB" id="A9WTT9"/>
<dbReference type="CDD" id="cd00060">
    <property type="entry name" value="FHA"/>
    <property type="match status" value="1"/>
</dbReference>
<evidence type="ECO:0000313" key="4">
    <source>
        <dbReference type="EMBL" id="ABY24610.1"/>
    </source>
</evidence>
<organism evidence="4 5">
    <name type="scientific">Renibacterium salmoninarum (strain ATCC 33209 / DSM 20767 / JCM 11484 / NBRC 15589 / NCIMB 2235)</name>
    <dbReference type="NCBI Taxonomy" id="288705"/>
    <lineage>
        <taxon>Bacteria</taxon>
        <taxon>Bacillati</taxon>
        <taxon>Actinomycetota</taxon>
        <taxon>Actinomycetes</taxon>
        <taxon>Micrococcales</taxon>
        <taxon>Micrococcaceae</taxon>
        <taxon>Renibacterium</taxon>
    </lineage>
</organism>
<sequence length="313" mass="33641">MTGSPSSIEARRKEWQLQRAAHRTLPLGASGTECEEVSVGLLDNVERGLEKAVRGAFARGTKSQVQPVEIASRLRREMDDKAMTMAAGRTLAPNIYDVRLSEKDFERARSWGTALAEELCDVAIRHARSQGYTLQGPVRVSFTEFVDFKAGEFNIAASTERAGGQAQHAQPAYPSAQPPRMPQAAPPSSPPAPAQATTIAPQIRQAVPAQPVLDIDGQRYSLNASVIVLGRSSEADVLVDDTGVSRRHLEIRLDQGNGTAVDLGSTNGSFLNGSRINGSSRLSDGDVLTIGRTKMTFRQLPGRRNPAAGSERG</sequence>
<gene>
    <name evidence="4" type="ordered locus">RSal33209_2887</name>
</gene>
<dbReference type="Pfam" id="PF12401">
    <property type="entry name" value="FhaA_N"/>
    <property type="match status" value="1"/>
</dbReference>
<evidence type="ECO:0000313" key="5">
    <source>
        <dbReference type="Proteomes" id="UP000002007"/>
    </source>
</evidence>
<dbReference type="InterPro" id="IPR000253">
    <property type="entry name" value="FHA_dom"/>
</dbReference>
<dbReference type="STRING" id="288705.RSal33209_2887"/>
<dbReference type="Gene3D" id="3.30.2320.60">
    <property type="entry name" value="FhaA, phosphopeptide-binding domain (DUF3662)"/>
    <property type="match status" value="1"/>
</dbReference>
<reference evidence="5" key="1">
    <citation type="journal article" date="2008" name="J. Bacteriol.">
        <title>Genome sequence of the fish pathogen Renibacterium salmoninarum suggests reductive evolution away from an environmental Arthrobacter ancestor.</title>
        <authorList>
            <person name="Wiens G.D."/>
            <person name="Rockey D.D."/>
            <person name="Wu Z."/>
            <person name="Chang J."/>
            <person name="Levy R."/>
            <person name="Crane S."/>
            <person name="Chen D.S."/>
            <person name="Capri G.R."/>
            <person name="Burnett J.R."/>
            <person name="Sudheesh P.S."/>
            <person name="Schipma M.J."/>
            <person name="Burd H."/>
            <person name="Bhattacharyya A."/>
            <person name="Rhodes L.D."/>
            <person name="Kaul R."/>
            <person name="Strom M.S."/>
        </authorList>
    </citation>
    <scope>NUCLEOTIDE SEQUENCE [LARGE SCALE GENOMIC DNA]</scope>
    <source>
        <strain evidence="5">ATCC 33209 / DSM 20767 / JCM 11484 / NBRC 15589 / NCIMB 2235</strain>
    </source>
</reference>
<feature type="compositionally biased region" description="Pro residues" evidence="2">
    <location>
        <begin position="176"/>
        <end position="193"/>
    </location>
</feature>
<dbReference type="InterPro" id="IPR050923">
    <property type="entry name" value="Cell_Proc_Reg/RNA_Proc"/>
</dbReference>
<dbReference type="InterPro" id="IPR042287">
    <property type="entry name" value="FhaA_N_sf"/>
</dbReference>
<dbReference type="EMBL" id="CP000910">
    <property type="protein sequence ID" value="ABY24610.1"/>
    <property type="molecule type" value="Genomic_DNA"/>
</dbReference>
<evidence type="ECO:0000256" key="2">
    <source>
        <dbReference type="SAM" id="MobiDB-lite"/>
    </source>
</evidence>
<name>A9WTT9_RENSM</name>
<evidence type="ECO:0000259" key="3">
    <source>
        <dbReference type="PROSITE" id="PS50006"/>
    </source>
</evidence>
<dbReference type="SMART" id="SM00240">
    <property type="entry name" value="FHA"/>
    <property type="match status" value="1"/>
</dbReference>
<dbReference type="Proteomes" id="UP000002007">
    <property type="component" value="Chromosome"/>
</dbReference>
<keyword evidence="1" id="KW-0597">Phosphoprotein</keyword>
<dbReference type="eggNOG" id="COG1716">
    <property type="taxonomic scope" value="Bacteria"/>
</dbReference>
<proteinExistence type="predicted"/>
<dbReference type="PROSITE" id="PS50006">
    <property type="entry name" value="FHA_DOMAIN"/>
    <property type="match status" value="1"/>
</dbReference>
<dbReference type="KEGG" id="rsa:RSal33209_2887"/>
<dbReference type="Pfam" id="PF00498">
    <property type="entry name" value="FHA"/>
    <property type="match status" value="1"/>
</dbReference>
<protein>
    <submittedName>
        <fullName evidence="4">Hypothetical signal transduction protein</fullName>
    </submittedName>
</protein>
<keyword evidence="5" id="KW-1185">Reference proteome</keyword>
<dbReference type="InterPro" id="IPR008984">
    <property type="entry name" value="SMAD_FHA_dom_sf"/>
</dbReference>
<dbReference type="PANTHER" id="PTHR23308">
    <property type="entry name" value="NUCLEAR INHIBITOR OF PROTEIN PHOSPHATASE-1"/>
    <property type="match status" value="1"/>
</dbReference>
<feature type="domain" description="FHA" evidence="3">
    <location>
        <begin position="227"/>
        <end position="276"/>
    </location>
</feature>